<dbReference type="Pfam" id="PF00069">
    <property type="entry name" value="Pkinase"/>
    <property type="match status" value="1"/>
</dbReference>
<comment type="catalytic activity">
    <reaction evidence="9">
        <text>L-threonyl-[protein] + ATP = O-phospho-L-threonyl-[protein] + ADP + H(+)</text>
        <dbReference type="Rhea" id="RHEA:46608"/>
        <dbReference type="Rhea" id="RHEA-COMP:11060"/>
        <dbReference type="Rhea" id="RHEA-COMP:11605"/>
        <dbReference type="ChEBI" id="CHEBI:15378"/>
        <dbReference type="ChEBI" id="CHEBI:30013"/>
        <dbReference type="ChEBI" id="CHEBI:30616"/>
        <dbReference type="ChEBI" id="CHEBI:61977"/>
        <dbReference type="ChEBI" id="CHEBI:456216"/>
        <dbReference type="EC" id="2.7.11.1"/>
    </reaction>
</comment>
<comment type="similarity">
    <text evidence="8">Belongs to the protein kinase superfamily. STE Ser/Thr protein kinase family. COT1 subfamily.</text>
</comment>
<feature type="domain" description="Protein kinase" evidence="13">
    <location>
        <begin position="72"/>
        <end position="332"/>
    </location>
</feature>
<dbReference type="PANTHER" id="PTHR22988">
    <property type="entry name" value="MYOTONIC DYSTROPHY S/T KINASE-RELATED"/>
    <property type="match status" value="1"/>
</dbReference>
<feature type="region of interest" description="Disordered" evidence="12">
    <location>
        <begin position="362"/>
        <end position="385"/>
    </location>
</feature>
<comment type="caution">
    <text evidence="15">The sequence shown here is derived from an EMBL/GenBank/DDBJ whole genome shotgun (WGS) entry which is preliminary data.</text>
</comment>
<comment type="catalytic activity">
    <reaction evidence="10">
        <text>L-seryl-[protein] + ATP = O-phospho-L-seryl-[protein] + ADP + H(+)</text>
        <dbReference type="Rhea" id="RHEA:17989"/>
        <dbReference type="Rhea" id="RHEA-COMP:9863"/>
        <dbReference type="Rhea" id="RHEA-COMP:11604"/>
        <dbReference type="ChEBI" id="CHEBI:15378"/>
        <dbReference type="ChEBI" id="CHEBI:29999"/>
        <dbReference type="ChEBI" id="CHEBI:30616"/>
        <dbReference type="ChEBI" id="CHEBI:83421"/>
        <dbReference type="ChEBI" id="CHEBI:456216"/>
        <dbReference type="EC" id="2.7.11.1"/>
    </reaction>
</comment>
<evidence type="ECO:0000256" key="6">
    <source>
        <dbReference type="ARBA" id="ARBA00022777"/>
    </source>
</evidence>
<evidence type="ECO:0000313" key="16">
    <source>
        <dbReference type="Proteomes" id="UP000603453"/>
    </source>
</evidence>
<dbReference type="GO" id="GO:0031032">
    <property type="term" value="P:actomyosin structure organization"/>
    <property type="evidence" value="ECO:0007669"/>
    <property type="project" value="TreeGrafter"/>
</dbReference>
<evidence type="ECO:0000256" key="11">
    <source>
        <dbReference type="SAM" id="Coils"/>
    </source>
</evidence>
<reference evidence="15" key="1">
    <citation type="submission" date="2020-12" db="EMBL/GenBank/DDBJ databases">
        <title>Metabolic potential, ecology and presence of endohyphal bacteria is reflected in genomic diversity of Mucoromycotina.</title>
        <authorList>
            <person name="Muszewska A."/>
            <person name="Okrasinska A."/>
            <person name="Steczkiewicz K."/>
            <person name="Drgas O."/>
            <person name="Orlowska M."/>
            <person name="Perlinska-Lenart U."/>
            <person name="Aleksandrzak-Piekarczyk T."/>
            <person name="Szatraj K."/>
            <person name="Zielenkiewicz U."/>
            <person name="Pilsyk S."/>
            <person name="Malc E."/>
            <person name="Mieczkowski P."/>
            <person name="Kruszewska J.S."/>
            <person name="Biernat P."/>
            <person name="Pawlowska J."/>
        </authorList>
    </citation>
    <scope>NUCLEOTIDE SEQUENCE</scope>
    <source>
        <strain evidence="15">WA0000017839</strain>
    </source>
</reference>
<evidence type="ECO:0000256" key="1">
    <source>
        <dbReference type="ARBA" id="ARBA00012513"/>
    </source>
</evidence>
<evidence type="ECO:0000256" key="2">
    <source>
        <dbReference type="ARBA" id="ARBA00022527"/>
    </source>
</evidence>
<dbReference type="GO" id="GO:0004674">
    <property type="term" value="F:protein serine/threonine kinase activity"/>
    <property type="evidence" value="ECO:0007669"/>
    <property type="project" value="UniProtKB-KW"/>
</dbReference>
<dbReference type="Gene3D" id="1.10.510.10">
    <property type="entry name" value="Transferase(Phosphotransferase) domain 1"/>
    <property type="match status" value="1"/>
</dbReference>
<dbReference type="PROSITE" id="PS00108">
    <property type="entry name" value="PROTEIN_KINASE_ST"/>
    <property type="match status" value="1"/>
</dbReference>
<keyword evidence="7" id="KW-0067">ATP-binding</keyword>
<dbReference type="InterPro" id="IPR000961">
    <property type="entry name" value="AGC-kinase_C"/>
</dbReference>
<keyword evidence="4" id="KW-0808">Transferase</keyword>
<dbReference type="SUPFAM" id="SSF56112">
    <property type="entry name" value="Protein kinase-like (PK-like)"/>
    <property type="match status" value="1"/>
</dbReference>
<evidence type="ECO:0000256" key="4">
    <source>
        <dbReference type="ARBA" id="ARBA00022679"/>
    </source>
</evidence>
<dbReference type="GO" id="GO:0005856">
    <property type="term" value="C:cytoskeleton"/>
    <property type="evidence" value="ECO:0007669"/>
    <property type="project" value="TreeGrafter"/>
</dbReference>
<dbReference type="FunFam" id="1.10.510.10:FF:000024">
    <property type="entry name" value="Probable serine/threonine-protein kinase cot-1"/>
    <property type="match status" value="1"/>
</dbReference>
<dbReference type="AlphaFoldDB" id="A0A8H7RD08"/>
<evidence type="ECO:0000256" key="9">
    <source>
        <dbReference type="ARBA" id="ARBA00047899"/>
    </source>
</evidence>
<feature type="compositionally biased region" description="Acidic residues" evidence="12">
    <location>
        <begin position="368"/>
        <end position="383"/>
    </location>
</feature>
<evidence type="ECO:0000256" key="7">
    <source>
        <dbReference type="ARBA" id="ARBA00022840"/>
    </source>
</evidence>
<keyword evidence="11" id="KW-0175">Coiled coil</keyword>
<evidence type="ECO:0000259" key="14">
    <source>
        <dbReference type="PROSITE" id="PS51285"/>
    </source>
</evidence>
<evidence type="ECO:0000256" key="8">
    <source>
        <dbReference type="ARBA" id="ARBA00038271"/>
    </source>
</evidence>
<dbReference type="Gene3D" id="3.30.200.20">
    <property type="entry name" value="Phosphorylase Kinase, domain 1"/>
    <property type="match status" value="1"/>
</dbReference>
<dbReference type="SMART" id="SM00133">
    <property type="entry name" value="S_TK_X"/>
    <property type="match status" value="1"/>
</dbReference>
<evidence type="ECO:0000256" key="12">
    <source>
        <dbReference type="SAM" id="MobiDB-lite"/>
    </source>
</evidence>
<feature type="coiled-coil region" evidence="11">
    <location>
        <begin position="811"/>
        <end position="838"/>
    </location>
</feature>
<organism evidence="15 16">
    <name type="scientific">Mucor saturninus</name>
    <dbReference type="NCBI Taxonomy" id="64648"/>
    <lineage>
        <taxon>Eukaryota</taxon>
        <taxon>Fungi</taxon>
        <taxon>Fungi incertae sedis</taxon>
        <taxon>Mucoromycota</taxon>
        <taxon>Mucoromycotina</taxon>
        <taxon>Mucoromycetes</taxon>
        <taxon>Mucorales</taxon>
        <taxon>Mucorineae</taxon>
        <taxon>Mucoraceae</taxon>
        <taxon>Mucor</taxon>
    </lineage>
</organism>
<evidence type="ECO:0000313" key="15">
    <source>
        <dbReference type="EMBL" id="KAG2208931.1"/>
    </source>
</evidence>
<dbReference type="GO" id="GO:0005524">
    <property type="term" value="F:ATP binding"/>
    <property type="evidence" value="ECO:0007669"/>
    <property type="project" value="UniProtKB-KW"/>
</dbReference>
<keyword evidence="6" id="KW-0418">Kinase</keyword>
<protein>
    <recommendedName>
        <fullName evidence="1">non-specific serine/threonine protein kinase</fullName>
        <ecNumber evidence="1">2.7.11.1</ecNumber>
    </recommendedName>
</protein>
<dbReference type="PROSITE" id="PS51285">
    <property type="entry name" value="AGC_KINASE_CTER"/>
    <property type="match status" value="1"/>
</dbReference>
<keyword evidence="3" id="KW-0597">Phosphoprotein</keyword>
<dbReference type="EC" id="2.7.11.1" evidence="1"/>
<name>A0A8H7RD08_9FUNG</name>
<dbReference type="EMBL" id="JAEPRD010000017">
    <property type="protein sequence ID" value="KAG2208931.1"/>
    <property type="molecule type" value="Genomic_DNA"/>
</dbReference>
<dbReference type="Proteomes" id="UP000603453">
    <property type="component" value="Unassembled WGS sequence"/>
</dbReference>
<accession>A0A8H7RD08</accession>
<dbReference type="InterPro" id="IPR000719">
    <property type="entry name" value="Prot_kinase_dom"/>
</dbReference>
<gene>
    <name evidence="15" type="ORF">INT47_011071</name>
</gene>
<keyword evidence="16" id="KW-1185">Reference proteome</keyword>
<proteinExistence type="inferred from homology"/>
<dbReference type="InterPro" id="IPR011009">
    <property type="entry name" value="Kinase-like_dom_sf"/>
</dbReference>
<evidence type="ECO:0000256" key="3">
    <source>
        <dbReference type="ARBA" id="ARBA00022553"/>
    </source>
</evidence>
<keyword evidence="5" id="KW-0547">Nucleotide-binding</keyword>
<dbReference type="InterPro" id="IPR008271">
    <property type="entry name" value="Ser/Thr_kinase_AS"/>
</dbReference>
<dbReference type="PROSITE" id="PS50011">
    <property type="entry name" value="PROTEIN_KINASE_DOM"/>
    <property type="match status" value="1"/>
</dbReference>
<evidence type="ECO:0000259" key="13">
    <source>
        <dbReference type="PROSITE" id="PS50011"/>
    </source>
</evidence>
<dbReference type="OrthoDB" id="3638488at2759"/>
<sequence>MINNASVRFQKEQRVFQQLTHGDALIDALTTLYNNTSKCQYRQDTANKFIQTYKPICHQMSKSKISLKDFQLLDKDSFVEGAFGKVTIVKSKYDPDTIYAMKTLNKSYLNNQIDRSSPMEERLILSNPDEEWLPKLYAAFQDTKNLYLVMEYAHGGDLENLMDRRNNSFTENEAKFYCAELILAVERVHQLGYMHRDIKPANILIDSQGHIKLGDLGSCISIDTTESLFMVGTMPYISPEMCNFNDGGPGYGPEVDWWSVGIVLYELIFGQTPFTGRDLQIQMSLLNPEIAVEFLPGVSISEEAKDLLTQLLTKNKDKRIKDARQLKSHAFFKEIQWDRIHTCATPPFIPSIKSQDDITFFASTHNPEDDDEEEEEEEDDEEDLDKHLPYIGYTYSCSSLRNKSPTLTSQNRAFLTNLTPTDSNLKKLLEDKSRLVQDQTQTIARLESTQAELRLQTDASVAKEKQTWLQLQSSVQNATTLGQRIQELESEKSTWEELTSRNHSLELYIKELESKNKTCELSSQKLELSNKELETKNQSLMQNITLLESIEQNAKMLELRNQVLEQNTKVLESKNQLLQQNTKVLESRLEENTKMLESRLEKNTERLEAKNQSLEKDIKTLTDTVLSLQQSNQELEAKNNLLCMDNGELESDIKGLMSKEQSRIQQNMLDHQQNESRLQEENHALLSKIPSLEKQNKQLTANKNELHQQLDLLNCHISDLNSRLSAEAEQSRKLLEQQANDYSMLVNRLQSECTELKNELRQHNSIALRMKRTNKSLPNIPIADTPHKIDDSPGRGRSLLSSMWQRDRDSLRKVEQALEASENKLAFAKRQVLRLKKEVKCFQKYTFERQVNQYTEEGSYYVDHPKKSIREAPTTPPLDEIRFPTPPNYFGQEKRSPGMMNEIQKEQNFINSTKRTMAARARLGRTNGQDELQKSLDHAMKKLSLLESNFK</sequence>
<keyword evidence="2" id="KW-0723">Serine/threonine-protein kinase</keyword>
<dbReference type="SMART" id="SM00220">
    <property type="entry name" value="S_TKc"/>
    <property type="match status" value="1"/>
</dbReference>
<dbReference type="GO" id="GO:0005737">
    <property type="term" value="C:cytoplasm"/>
    <property type="evidence" value="ECO:0007669"/>
    <property type="project" value="TreeGrafter"/>
</dbReference>
<evidence type="ECO:0000256" key="5">
    <source>
        <dbReference type="ARBA" id="ARBA00022741"/>
    </source>
</evidence>
<dbReference type="PANTHER" id="PTHR22988:SF71">
    <property type="entry name" value="CITRON RHO-INTERACTING KINASE"/>
    <property type="match status" value="1"/>
</dbReference>
<feature type="domain" description="AGC-kinase C-terminal" evidence="14">
    <location>
        <begin position="333"/>
        <end position="405"/>
    </location>
</feature>
<dbReference type="InterPro" id="IPR050839">
    <property type="entry name" value="Rho-assoc_Ser/Thr_Kinase"/>
</dbReference>
<feature type="coiled-coil region" evidence="11">
    <location>
        <begin position="682"/>
        <end position="766"/>
    </location>
</feature>
<feature type="coiled-coil region" evidence="11">
    <location>
        <begin position="429"/>
        <end position="638"/>
    </location>
</feature>
<evidence type="ECO:0000256" key="10">
    <source>
        <dbReference type="ARBA" id="ARBA00048679"/>
    </source>
</evidence>
<feature type="non-terminal residue" evidence="15">
    <location>
        <position position="1"/>
    </location>
</feature>